<dbReference type="GO" id="GO:0005634">
    <property type="term" value="C:nucleus"/>
    <property type="evidence" value="ECO:0007669"/>
    <property type="project" value="TreeGrafter"/>
</dbReference>
<dbReference type="STRING" id="78410.A0A0P7BKR3"/>
<dbReference type="PROSITE" id="PS51397">
    <property type="entry name" value="WLM"/>
    <property type="match status" value="1"/>
</dbReference>
<dbReference type="GO" id="GO:0008237">
    <property type="term" value="F:metallopeptidase activity"/>
    <property type="evidence" value="ECO:0007669"/>
    <property type="project" value="TreeGrafter"/>
</dbReference>
<evidence type="ECO:0000259" key="7">
    <source>
        <dbReference type="PROSITE" id="PS51397"/>
    </source>
</evidence>
<dbReference type="InterPro" id="IPR001876">
    <property type="entry name" value="Znf_RanBP2"/>
</dbReference>
<dbReference type="GO" id="GO:0008270">
    <property type="term" value="F:zinc ion binding"/>
    <property type="evidence" value="ECO:0007669"/>
    <property type="project" value="UniProtKB-KW"/>
</dbReference>
<evidence type="ECO:0000259" key="6">
    <source>
        <dbReference type="PROSITE" id="PS50199"/>
    </source>
</evidence>
<evidence type="ECO:0008006" key="10">
    <source>
        <dbReference type="Google" id="ProtNLM"/>
    </source>
</evidence>
<feature type="domain" description="WLM" evidence="7">
    <location>
        <begin position="268"/>
        <end position="466"/>
    </location>
</feature>
<feature type="region of interest" description="Disordered" evidence="5">
    <location>
        <begin position="406"/>
        <end position="449"/>
    </location>
</feature>
<keyword evidence="3" id="KW-0862">Zinc</keyword>
<dbReference type="Gene3D" id="3.40.50.150">
    <property type="entry name" value="Vaccinia Virus protein VP39"/>
    <property type="match status" value="1"/>
</dbReference>
<name>A0A0P7BKR3_9HYPO</name>
<comment type="caution">
    <text evidence="8">The sequence shown here is derived from an EMBL/GenBank/DDBJ whole genome shotgun (WGS) entry which is preliminary data.</text>
</comment>
<dbReference type="Gene3D" id="2.30.30.380">
    <property type="entry name" value="Zn-finger domain of Sec23/24"/>
    <property type="match status" value="1"/>
</dbReference>
<dbReference type="Pfam" id="PF08325">
    <property type="entry name" value="WLM"/>
    <property type="match status" value="1"/>
</dbReference>
<reference evidence="8 9" key="1">
    <citation type="submission" date="2015-09" db="EMBL/GenBank/DDBJ databases">
        <title>Draft genome of a European isolate of the apple canker pathogen Neonectria ditissima.</title>
        <authorList>
            <person name="Gomez-Cortecero A."/>
            <person name="Harrison R.J."/>
            <person name="Armitage A.D."/>
        </authorList>
    </citation>
    <scope>NUCLEOTIDE SEQUENCE [LARGE SCALE GENOMIC DNA]</scope>
    <source>
        <strain evidence="8 9">R09/05</strain>
    </source>
</reference>
<dbReference type="AlphaFoldDB" id="A0A0P7BKR3"/>
<dbReference type="GO" id="GO:0006281">
    <property type="term" value="P:DNA repair"/>
    <property type="evidence" value="ECO:0007669"/>
    <property type="project" value="TreeGrafter"/>
</dbReference>
<gene>
    <name evidence="8" type="ORF">AK830_g5958</name>
</gene>
<dbReference type="SUPFAM" id="SSF53335">
    <property type="entry name" value="S-adenosyl-L-methionine-dependent methyltransferases"/>
    <property type="match status" value="1"/>
</dbReference>
<protein>
    <recommendedName>
        <fullName evidence="10">WLM domain-containing protein</fullName>
    </recommendedName>
</protein>
<feature type="region of interest" description="Disordered" evidence="5">
    <location>
        <begin position="610"/>
        <end position="649"/>
    </location>
</feature>
<dbReference type="PROSITE" id="PS01358">
    <property type="entry name" value="ZF_RANBP2_1"/>
    <property type="match status" value="1"/>
</dbReference>
<keyword evidence="1" id="KW-0479">Metal-binding</keyword>
<dbReference type="CDD" id="cd02440">
    <property type="entry name" value="AdoMet_MTases"/>
    <property type="match status" value="1"/>
</dbReference>
<dbReference type="PANTHER" id="PTHR46622">
    <property type="entry name" value="DNA-DEPENDENT METALLOPROTEASE WSS1"/>
    <property type="match status" value="1"/>
</dbReference>
<feature type="compositionally biased region" description="Basic and acidic residues" evidence="5">
    <location>
        <begin position="414"/>
        <end position="430"/>
    </location>
</feature>
<dbReference type="OrthoDB" id="261960at2759"/>
<dbReference type="PROSITE" id="PS50199">
    <property type="entry name" value="ZF_RANBP2_2"/>
    <property type="match status" value="1"/>
</dbReference>
<evidence type="ECO:0000256" key="4">
    <source>
        <dbReference type="PROSITE-ProRule" id="PRU00322"/>
    </source>
</evidence>
<evidence type="ECO:0000313" key="9">
    <source>
        <dbReference type="Proteomes" id="UP000050424"/>
    </source>
</evidence>
<evidence type="ECO:0000256" key="2">
    <source>
        <dbReference type="ARBA" id="ARBA00022771"/>
    </source>
</evidence>
<feature type="region of interest" description="Disordered" evidence="5">
    <location>
        <begin position="525"/>
        <end position="578"/>
    </location>
</feature>
<dbReference type="InterPro" id="IPR041698">
    <property type="entry name" value="Methyltransf_25"/>
</dbReference>
<feature type="domain" description="RanBP2-type" evidence="6">
    <location>
        <begin position="574"/>
        <end position="608"/>
    </location>
</feature>
<proteinExistence type="predicted"/>
<dbReference type="EMBL" id="LKCW01000080">
    <property type="protein sequence ID" value="KPM40623.1"/>
    <property type="molecule type" value="Genomic_DNA"/>
</dbReference>
<dbReference type="InterPro" id="IPR013536">
    <property type="entry name" value="WLM_dom"/>
</dbReference>
<dbReference type="Proteomes" id="UP000050424">
    <property type="component" value="Unassembled WGS sequence"/>
</dbReference>
<organism evidence="8 9">
    <name type="scientific">Neonectria ditissima</name>
    <dbReference type="NCBI Taxonomy" id="78410"/>
    <lineage>
        <taxon>Eukaryota</taxon>
        <taxon>Fungi</taxon>
        <taxon>Dikarya</taxon>
        <taxon>Ascomycota</taxon>
        <taxon>Pezizomycotina</taxon>
        <taxon>Sordariomycetes</taxon>
        <taxon>Hypocreomycetidae</taxon>
        <taxon>Hypocreales</taxon>
        <taxon>Nectriaceae</taxon>
        <taxon>Neonectria</taxon>
    </lineage>
</organism>
<evidence type="ECO:0000256" key="5">
    <source>
        <dbReference type="SAM" id="MobiDB-lite"/>
    </source>
</evidence>
<dbReference type="InterPro" id="IPR029063">
    <property type="entry name" value="SAM-dependent_MTases_sf"/>
</dbReference>
<evidence type="ECO:0000256" key="3">
    <source>
        <dbReference type="ARBA" id="ARBA00022833"/>
    </source>
</evidence>
<feature type="compositionally biased region" description="Basic and acidic residues" evidence="5">
    <location>
        <begin position="560"/>
        <end position="574"/>
    </location>
</feature>
<keyword evidence="9" id="KW-1185">Reference proteome</keyword>
<sequence length="685" mass="74839">MAAEKDRWTSNEYQNVASFVPKLAGKVVQWLDLQKDDVLLDIGCGDGILNAEFAKILAQGNGSMVGIDSSASMIDSARELCKGSKNSSFEAIDATQLVSRPELQKGTFTKVFSNAAMHWILRPEATRPAFFKGVYAALAPGGTFAFEMGGQSNVSEMRAAVLMAVARRVGMPAALAADPWFFPDEAWVTAQLEQVGFVVDRAEREWRPTKADKGGVEGWVRLLASQLLDAVPAAEREEAIKECAEVLKVVCKNPGGGEVISYSQPQQQNMSASDTQVLSYVHLSGFPRASDALHTLKKVASIVKPIMRARNWKVGELAEFFPDQANLLGLNVDRGRKICLRLRHPGDRSQFLPIESVIDTMLHELAHIVQGPHDAKFHALWDQLRDEHQGLLLKGYTGEGFLSTGRRLGGARMPPREARRLARDAAEKRRTMPTGTGGGKRLGGAAPRPGEDMRRVIAAAVERRNKTLKGCATDKLSDAQIRSIADTATQNGFRTQAEEDEANEAAISQALWELVQEDDLAKYGSSYIPPTAENPTGNGGGSVMARDPGVGRAPPVDAPDFGRDRHTEPGRADSEGTGELQDWTCATCTLLNPVKYLCCDACGSERPVQTLKKSKARRSRSPEPARQQPIIDLTQSPPKPRQRVVSSRPAAPAAPQVWYCSFCGTEMDRQWWTCSTCGKMKENSR</sequence>
<dbReference type="Pfam" id="PF13649">
    <property type="entry name" value="Methyltransf_25"/>
    <property type="match status" value="1"/>
</dbReference>
<dbReference type="PANTHER" id="PTHR46622:SF1">
    <property type="entry name" value="DNA-DEPENDENT METALLOPROTEASE WSS1"/>
    <property type="match status" value="1"/>
</dbReference>
<evidence type="ECO:0000313" key="8">
    <source>
        <dbReference type="EMBL" id="KPM40623.1"/>
    </source>
</evidence>
<accession>A0A0P7BKR3</accession>
<dbReference type="InterPro" id="IPR053000">
    <property type="entry name" value="WSS1-like_metalloprotease"/>
</dbReference>
<evidence type="ECO:0000256" key="1">
    <source>
        <dbReference type="ARBA" id="ARBA00022723"/>
    </source>
</evidence>
<keyword evidence="2 4" id="KW-0863">Zinc-finger</keyword>